<name>A0A318EKN5_9GAMM</name>
<proteinExistence type="predicted"/>
<feature type="signal peptide" evidence="1">
    <location>
        <begin position="1"/>
        <end position="17"/>
    </location>
</feature>
<dbReference type="RefSeq" id="WP_146216483.1">
    <property type="nucleotide sequence ID" value="NZ_CAKZQT010000007.1"/>
</dbReference>
<accession>A0A318EKN5</accession>
<evidence type="ECO:0000313" key="3">
    <source>
        <dbReference type="Proteomes" id="UP000248330"/>
    </source>
</evidence>
<dbReference type="Gene3D" id="1.25.40.10">
    <property type="entry name" value="Tetratricopeptide repeat domain"/>
    <property type="match status" value="2"/>
</dbReference>
<dbReference type="AlphaFoldDB" id="A0A318EKN5"/>
<dbReference type="EMBL" id="QICN01000001">
    <property type="protein sequence ID" value="PXV71404.1"/>
    <property type="molecule type" value="Genomic_DNA"/>
</dbReference>
<reference evidence="2 3" key="1">
    <citation type="submission" date="2018-04" db="EMBL/GenBank/DDBJ databases">
        <title>Genomic Encyclopedia of Type Strains, Phase IV (KMG-IV): sequencing the most valuable type-strain genomes for metagenomic binning, comparative biology and taxonomic classification.</title>
        <authorList>
            <person name="Goeker M."/>
        </authorList>
    </citation>
    <scope>NUCLEOTIDE SEQUENCE [LARGE SCALE GENOMIC DNA]</scope>
    <source>
        <strain evidence="2 3">DSM 104150</strain>
    </source>
</reference>
<sequence length="602" mass="68419">MRALALLLLAATLPASAADIYAPGSPDDPHLRVAEYLSRDSRHYSAIVELRLIDPSNEPQRLPEPYRWQLAENYLAFGLRDRAQAIYRQLERTTDDRLMLGRAQLRIAEFEYTRGYWAEARATLYRMRESLPQELVEDWQDLLARVLMAEKRYGDAAEVLTDLDNSDRQSPYTRYNLAVALINDGRAPQGLTVLDRVGRLVPSDLEELALRDRANLSLGWYFLQSQQGGTAKPPLERVRFEGPFSNRALLGLGWAELAPQGERVSKALVGDEPETDSSPFTTFSTLGVLLRPGFVEEDIFKRAGLRSFRLSKASEQEEEALAKALVPWVELISRDPMDTAVQEAWLAIPFTLDRLGAYTQALQYYEKAIGVLEEARRRMEAAKISIRQGRMVETIVRREIESEAGWQWKLLDLPDAPETYFLQQLLAEHRFQEALKNYRDTRMMQRSLESWSQRLSTAERLYTASDRPPGDATLLIRRARSRWSPPWAGLEIPLRAETALSVPGAYAGDDPGAPQLRPRLRLAGAPARFNGPAERARAAQQRLADLSRQLAVAGDEQSKLLQDMALVNLDGQKQQIERYLIEARFALARLYDRRKKGELNDE</sequence>
<keyword evidence="1" id="KW-0732">Signal</keyword>
<organism evidence="2 3">
    <name type="scientific">Sinimarinibacterium flocculans</name>
    <dbReference type="NCBI Taxonomy" id="985250"/>
    <lineage>
        <taxon>Bacteria</taxon>
        <taxon>Pseudomonadati</taxon>
        <taxon>Pseudomonadota</taxon>
        <taxon>Gammaproteobacteria</taxon>
        <taxon>Nevskiales</taxon>
        <taxon>Nevskiaceae</taxon>
        <taxon>Sinimarinibacterium</taxon>
    </lineage>
</organism>
<evidence type="ECO:0000313" key="2">
    <source>
        <dbReference type="EMBL" id="PXV71404.1"/>
    </source>
</evidence>
<comment type="caution">
    <text evidence="2">The sequence shown here is derived from an EMBL/GenBank/DDBJ whole genome shotgun (WGS) entry which is preliminary data.</text>
</comment>
<dbReference type="Pfam" id="PF14559">
    <property type="entry name" value="TPR_19"/>
    <property type="match status" value="1"/>
</dbReference>
<evidence type="ECO:0008006" key="4">
    <source>
        <dbReference type="Google" id="ProtNLM"/>
    </source>
</evidence>
<dbReference type="OrthoDB" id="6072288at2"/>
<dbReference type="InterPro" id="IPR011990">
    <property type="entry name" value="TPR-like_helical_dom_sf"/>
</dbReference>
<dbReference type="Proteomes" id="UP000248330">
    <property type="component" value="Unassembled WGS sequence"/>
</dbReference>
<keyword evidence="3" id="KW-1185">Reference proteome</keyword>
<dbReference type="SUPFAM" id="SSF48452">
    <property type="entry name" value="TPR-like"/>
    <property type="match status" value="1"/>
</dbReference>
<protein>
    <recommendedName>
        <fullName evidence="4">Tetratricopeptide repeat protein</fullName>
    </recommendedName>
</protein>
<evidence type="ECO:0000256" key="1">
    <source>
        <dbReference type="SAM" id="SignalP"/>
    </source>
</evidence>
<gene>
    <name evidence="2" type="ORF">C8D93_101452</name>
</gene>
<feature type="chain" id="PRO_5016458962" description="Tetratricopeptide repeat protein" evidence="1">
    <location>
        <begin position="18"/>
        <end position="602"/>
    </location>
</feature>